<dbReference type="Gene3D" id="3.40.50.720">
    <property type="entry name" value="NAD(P)-binding Rossmann-like Domain"/>
    <property type="match status" value="1"/>
</dbReference>
<protein>
    <submittedName>
        <fullName evidence="6">Short chain dehydrogenase/reductase</fullName>
    </submittedName>
</protein>
<comment type="similarity">
    <text evidence="2 5">Belongs to the short-chain dehydrogenases/reductases (SDR) family.</text>
</comment>
<dbReference type="PROSITE" id="PS00061">
    <property type="entry name" value="ADH_SHORT"/>
    <property type="match status" value="1"/>
</dbReference>
<dbReference type="AlphaFoldDB" id="A0AAD4PZ43"/>
<dbReference type="GeneID" id="70246173"/>
<comment type="subcellular location">
    <subcellularLocation>
        <location evidence="1">Endoplasmic reticulum</location>
    </subcellularLocation>
</comment>
<dbReference type="PANTHER" id="PTHR43899:SF13">
    <property type="entry name" value="RH59310P"/>
    <property type="match status" value="1"/>
</dbReference>
<evidence type="ECO:0000256" key="1">
    <source>
        <dbReference type="ARBA" id="ARBA00004240"/>
    </source>
</evidence>
<keyword evidence="3" id="KW-0521">NADP</keyword>
<dbReference type="SUPFAM" id="SSF51735">
    <property type="entry name" value="NAD(P)-binding Rossmann-fold domains"/>
    <property type="match status" value="1"/>
</dbReference>
<organism evidence="6 7">
    <name type="scientific">Talaromyces proteolyticus</name>
    <dbReference type="NCBI Taxonomy" id="1131652"/>
    <lineage>
        <taxon>Eukaryota</taxon>
        <taxon>Fungi</taxon>
        <taxon>Dikarya</taxon>
        <taxon>Ascomycota</taxon>
        <taxon>Pezizomycotina</taxon>
        <taxon>Eurotiomycetes</taxon>
        <taxon>Eurotiomycetidae</taxon>
        <taxon>Eurotiales</taxon>
        <taxon>Trichocomaceae</taxon>
        <taxon>Talaromyces</taxon>
        <taxon>Talaromyces sect. Bacilispori</taxon>
    </lineage>
</organism>
<dbReference type="EMBL" id="JAJTJA010000005">
    <property type="protein sequence ID" value="KAH8698621.1"/>
    <property type="molecule type" value="Genomic_DNA"/>
</dbReference>
<dbReference type="RefSeq" id="XP_046073085.1">
    <property type="nucleotide sequence ID" value="XM_046215886.1"/>
</dbReference>
<evidence type="ECO:0000256" key="3">
    <source>
        <dbReference type="ARBA" id="ARBA00022857"/>
    </source>
</evidence>
<dbReference type="GO" id="GO:0016491">
    <property type="term" value="F:oxidoreductase activity"/>
    <property type="evidence" value="ECO:0007669"/>
    <property type="project" value="UniProtKB-KW"/>
</dbReference>
<evidence type="ECO:0000313" key="7">
    <source>
        <dbReference type="Proteomes" id="UP001201262"/>
    </source>
</evidence>
<comment type="caution">
    <text evidence="6">The sequence shown here is derived from an EMBL/GenBank/DDBJ whole genome shotgun (WGS) entry which is preliminary data.</text>
</comment>
<dbReference type="InterPro" id="IPR020904">
    <property type="entry name" value="Sc_DH/Rdtase_CS"/>
</dbReference>
<reference evidence="6" key="1">
    <citation type="submission" date="2021-12" db="EMBL/GenBank/DDBJ databases">
        <title>Convergent genome expansion in fungi linked to evolution of root-endophyte symbiosis.</title>
        <authorList>
            <consortium name="DOE Joint Genome Institute"/>
            <person name="Ke Y.-H."/>
            <person name="Bonito G."/>
            <person name="Liao H.-L."/>
            <person name="Looney B."/>
            <person name="Rojas-Flechas A."/>
            <person name="Nash J."/>
            <person name="Hameed K."/>
            <person name="Schadt C."/>
            <person name="Martin F."/>
            <person name="Crous P.W."/>
            <person name="Miettinen O."/>
            <person name="Magnuson J.K."/>
            <person name="Labbe J."/>
            <person name="Jacobson D."/>
            <person name="Doktycz M.J."/>
            <person name="Veneault-Fourrey C."/>
            <person name="Kuo A."/>
            <person name="Mondo S."/>
            <person name="Calhoun S."/>
            <person name="Riley R."/>
            <person name="Ohm R."/>
            <person name="LaButti K."/>
            <person name="Andreopoulos B."/>
            <person name="Pangilinan J."/>
            <person name="Nolan M."/>
            <person name="Tritt A."/>
            <person name="Clum A."/>
            <person name="Lipzen A."/>
            <person name="Daum C."/>
            <person name="Barry K."/>
            <person name="Grigoriev I.V."/>
            <person name="Vilgalys R."/>
        </authorList>
    </citation>
    <scope>NUCLEOTIDE SEQUENCE</scope>
    <source>
        <strain evidence="6">PMI_201</strain>
    </source>
</reference>
<dbReference type="InterPro" id="IPR051019">
    <property type="entry name" value="VLCFA-Steroid_DH"/>
</dbReference>
<dbReference type="Proteomes" id="UP001201262">
    <property type="component" value="Unassembled WGS sequence"/>
</dbReference>
<name>A0AAD4PZ43_9EURO</name>
<proteinExistence type="inferred from homology"/>
<keyword evidence="7" id="KW-1185">Reference proteome</keyword>
<dbReference type="Pfam" id="PF00106">
    <property type="entry name" value="adh_short"/>
    <property type="match status" value="1"/>
</dbReference>
<keyword evidence="4" id="KW-0560">Oxidoreductase</keyword>
<sequence>MELRNFFASIGIAVSGLALIHLAREIFVYVRPSSLPRYLKKDEKGTSWAFISGASDGIGLGFAHELCRRGFNVFIHGRNYEKLRRLQDDLCALYPERQTKIVIYDASELAEDVDERIMDEVGDARLTLLVNNVGGMAMMKPSPYVKLHDFSYNEMKTVLDVNANFTAQLTRILLPRLMQSQPSLVINISSIAKLGFPWLVPYSATKAFVSALGEGLSAEMRADKQDVEILGVIVGSVSTAGHNVSEGLFVPSAGALASATLDRVGCNRLSVWGYWSHRLRGFPLELISQKTFQAAATKEIRRLRQDILDKAADKDKDK</sequence>
<evidence type="ECO:0000256" key="4">
    <source>
        <dbReference type="ARBA" id="ARBA00023002"/>
    </source>
</evidence>
<dbReference type="PRINTS" id="PR00080">
    <property type="entry name" value="SDRFAMILY"/>
</dbReference>
<evidence type="ECO:0000256" key="2">
    <source>
        <dbReference type="ARBA" id="ARBA00006484"/>
    </source>
</evidence>
<evidence type="ECO:0000313" key="6">
    <source>
        <dbReference type="EMBL" id="KAH8698621.1"/>
    </source>
</evidence>
<evidence type="ECO:0000256" key="5">
    <source>
        <dbReference type="RuleBase" id="RU000363"/>
    </source>
</evidence>
<dbReference type="InterPro" id="IPR002347">
    <property type="entry name" value="SDR_fam"/>
</dbReference>
<accession>A0AAD4PZ43</accession>
<dbReference type="InterPro" id="IPR036291">
    <property type="entry name" value="NAD(P)-bd_dom_sf"/>
</dbReference>
<dbReference type="PRINTS" id="PR00081">
    <property type="entry name" value="GDHRDH"/>
</dbReference>
<dbReference type="PIRSF" id="PIRSF000126">
    <property type="entry name" value="11-beta-HSD1"/>
    <property type="match status" value="1"/>
</dbReference>
<dbReference type="GO" id="GO:0005783">
    <property type="term" value="C:endoplasmic reticulum"/>
    <property type="evidence" value="ECO:0007669"/>
    <property type="project" value="UniProtKB-SubCell"/>
</dbReference>
<dbReference type="PANTHER" id="PTHR43899">
    <property type="entry name" value="RH59310P"/>
    <property type="match status" value="1"/>
</dbReference>
<gene>
    <name evidence="6" type="ORF">BGW36DRAFT_376485</name>
</gene>